<keyword evidence="11 15" id="KW-0819">tRNA processing</keyword>
<evidence type="ECO:0000256" key="5">
    <source>
        <dbReference type="ARBA" id="ARBA00012807"/>
    </source>
</evidence>
<evidence type="ECO:0000256" key="11">
    <source>
        <dbReference type="ARBA" id="ARBA00022694"/>
    </source>
</evidence>
<dbReference type="Gene3D" id="3.40.1280.10">
    <property type="match status" value="1"/>
</dbReference>
<evidence type="ECO:0000259" key="19">
    <source>
        <dbReference type="Pfam" id="PF01746"/>
    </source>
</evidence>
<dbReference type="RefSeq" id="WP_068846268.1">
    <property type="nucleotide sequence ID" value="NZ_LYDR01000039.1"/>
</dbReference>
<evidence type="ECO:0000256" key="7">
    <source>
        <dbReference type="ARBA" id="ARBA00022490"/>
    </source>
</evidence>
<dbReference type="GO" id="GO:0052906">
    <property type="term" value="F:tRNA (guanine(37)-N1)-methyltransferase activity"/>
    <property type="evidence" value="ECO:0007669"/>
    <property type="project" value="UniProtKB-UniRule"/>
</dbReference>
<protein>
    <recommendedName>
        <fullName evidence="6 15">tRNA (guanine-N(1)-)-methyltransferase</fullName>
        <ecNumber evidence="5 15">2.1.1.228</ecNumber>
    </recommendedName>
    <alternativeName>
        <fullName evidence="12 15">M1G-methyltransferase</fullName>
    </alternativeName>
    <alternativeName>
        <fullName evidence="13 15">tRNA [GM37] methyltransferase</fullName>
    </alternativeName>
</protein>
<dbReference type="SUPFAM" id="SSF75217">
    <property type="entry name" value="alpha/beta knot"/>
    <property type="match status" value="1"/>
</dbReference>
<feature type="compositionally biased region" description="Basic and acidic residues" evidence="18">
    <location>
        <begin position="209"/>
        <end position="218"/>
    </location>
</feature>
<evidence type="ECO:0000256" key="8">
    <source>
        <dbReference type="ARBA" id="ARBA00022603"/>
    </source>
</evidence>
<dbReference type="STRING" id="1841610.A6X21_03810"/>
<feature type="compositionally biased region" description="Polar residues" evidence="18">
    <location>
        <begin position="228"/>
        <end position="239"/>
    </location>
</feature>
<dbReference type="EC" id="2.1.1.228" evidence="5 15"/>
<keyword evidence="21" id="KW-1185">Reference proteome</keyword>
<dbReference type="InterPro" id="IPR016009">
    <property type="entry name" value="tRNA_MeTrfase_TRMD/TRM10"/>
</dbReference>
<organism evidence="20 21">
    <name type="scientific">Planctopirus hydrillae</name>
    <dbReference type="NCBI Taxonomy" id="1841610"/>
    <lineage>
        <taxon>Bacteria</taxon>
        <taxon>Pseudomonadati</taxon>
        <taxon>Planctomycetota</taxon>
        <taxon>Planctomycetia</taxon>
        <taxon>Planctomycetales</taxon>
        <taxon>Planctomycetaceae</taxon>
        <taxon>Planctopirus</taxon>
    </lineage>
</organism>
<comment type="subunit">
    <text evidence="4 15 17">Homodimer.</text>
</comment>
<evidence type="ECO:0000256" key="17">
    <source>
        <dbReference type="RuleBase" id="RU003464"/>
    </source>
</evidence>
<evidence type="ECO:0000256" key="14">
    <source>
        <dbReference type="ARBA" id="ARBA00047783"/>
    </source>
</evidence>
<dbReference type="InterPro" id="IPR023148">
    <property type="entry name" value="tRNA_m1G_MeTrfase_C_sf"/>
</dbReference>
<dbReference type="NCBIfam" id="TIGR00088">
    <property type="entry name" value="trmD"/>
    <property type="match status" value="1"/>
</dbReference>
<keyword evidence="10 15" id="KW-0949">S-adenosyl-L-methionine</keyword>
<dbReference type="GO" id="GO:0002939">
    <property type="term" value="P:tRNA N1-guanine methylation"/>
    <property type="evidence" value="ECO:0007669"/>
    <property type="project" value="TreeGrafter"/>
</dbReference>
<keyword evidence="8 15" id="KW-0489">Methyltransferase</keyword>
<evidence type="ECO:0000256" key="13">
    <source>
        <dbReference type="ARBA" id="ARBA00033392"/>
    </source>
</evidence>
<evidence type="ECO:0000256" key="3">
    <source>
        <dbReference type="ARBA" id="ARBA00007630"/>
    </source>
</evidence>
<dbReference type="InterPro" id="IPR029028">
    <property type="entry name" value="Alpha/beta_knot_MTases"/>
</dbReference>
<evidence type="ECO:0000256" key="9">
    <source>
        <dbReference type="ARBA" id="ARBA00022679"/>
    </source>
</evidence>
<proteinExistence type="inferred from homology"/>
<keyword evidence="7 15" id="KW-0963">Cytoplasm</keyword>
<dbReference type="OrthoDB" id="9807416at2"/>
<comment type="catalytic activity">
    <reaction evidence="14 15 17">
        <text>guanosine(37) in tRNA + S-adenosyl-L-methionine = N(1)-methylguanosine(37) in tRNA + S-adenosyl-L-homocysteine + H(+)</text>
        <dbReference type="Rhea" id="RHEA:36899"/>
        <dbReference type="Rhea" id="RHEA-COMP:10145"/>
        <dbReference type="Rhea" id="RHEA-COMP:10147"/>
        <dbReference type="ChEBI" id="CHEBI:15378"/>
        <dbReference type="ChEBI" id="CHEBI:57856"/>
        <dbReference type="ChEBI" id="CHEBI:59789"/>
        <dbReference type="ChEBI" id="CHEBI:73542"/>
        <dbReference type="ChEBI" id="CHEBI:74269"/>
        <dbReference type="EC" id="2.1.1.228"/>
    </reaction>
</comment>
<evidence type="ECO:0000256" key="1">
    <source>
        <dbReference type="ARBA" id="ARBA00002634"/>
    </source>
</evidence>
<feature type="binding site" evidence="15 16">
    <location>
        <position position="113"/>
    </location>
    <ligand>
        <name>S-adenosyl-L-methionine</name>
        <dbReference type="ChEBI" id="CHEBI:59789"/>
    </ligand>
</feature>
<evidence type="ECO:0000256" key="2">
    <source>
        <dbReference type="ARBA" id="ARBA00004496"/>
    </source>
</evidence>
<dbReference type="PANTHER" id="PTHR46417:SF1">
    <property type="entry name" value="TRNA (GUANINE-N(1)-)-METHYLTRANSFERASE"/>
    <property type="match status" value="1"/>
</dbReference>
<evidence type="ECO:0000256" key="18">
    <source>
        <dbReference type="SAM" id="MobiDB-lite"/>
    </source>
</evidence>
<evidence type="ECO:0000256" key="16">
    <source>
        <dbReference type="PIRSR" id="PIRSR000386-1"/>
    </source>
</evidence>
<comment type="function">
    <text evidence="1 15 17">Specifically methylates guanosine-37 in various tRNAs.</text>
</comment>
<dbReference type="InterPro" id="IPR029026">
    <property type="entry name" value="tRNA_m1G_MTases_N"/>
</dbReference>
<dbReference type="PANTHER" id="PTHR46417">
    <property type="entry name" value="TRNA (GUANINE-N(1)-)-METHYLTRANSFERASE"/>
    <property type="match status" value="1"/>
</dbReference>
<dbReference type="Gene3D" id="1.10.1270.20">
    <property type="entry name" value="tRNA(m1g37)methyltransferase, domain 2"/>
    <property type="match status" value="1"/>
</dbReference>
<evidence type="ECO:0000256" key="4">
    <source>
        <dbReference type="ARBA" id="ARBA00011738"/>
    </source>
</evidence>
<comment type="similarity">
    <text evidence="3 15 17">Belongs to the RNA methyltransferase TrmD family.</text>
</comment>
<accession>A0A1C3ENJ7</accession>
<name>A0A1C3ENJ7_9PLAN</name>
<evidence type="ECO:0000256" key="15">
    <source>
        <dbReference type="HAMAP-Rule" id="MF_00605"/>
    </source>
</evidence>
<sequence>MRFDVLTLFPGIFAGYLQQSLLNKAIEAGKVGVHLWNFRDWTTDNHHSVDDKPYGGGPGMLIMCPPVFDCVEHVQAQGDAPGQLIMLTPAGRKLDQRLVEELSTHKRLVLLCGRYEGFDERIAEGLKPLEVSVGDFIANGGEVPAMLLIDTVIRLIPGVLGDETSHKYESFAQSGQLEYPQYTRPREYRGMKVPEVLLEGNHQAIAAWREKQSQERTASRRPPVELQRASTQAMRSSSEILPLPN</sequence>
<reference evidence="20 21" key="1">
    <citation type="submission" date="2016-05" db="EMBL/GenBank/DDBJ databases">
        <title>Genomic and physiological characterization of Planctopirus sp. isolated from fresh water lake.</title>
        <authorList>
            <person name="Subhash Y."/>
            <person name="Ramana C."/>
        </authorList>
    </citation>
    <scope>NUCLEOTIDE SEQUENCE [LARGE SCALE GENOMIC DNA]</scope>
    <source>
        <strain evidence="20 21">JC280</strain>
    </source>
</reference>
<dbReference type="Pfam" id="PF01746">
    <property type="entry name" value="tRNA_m1G_MT"/>
    <property type="match status" value="1"/>
</dbReference>
<comment type="subcellular location">
    <subcellularLocation>
        <location evidence="2 15 17">Cytoplasm</location>
    </subcellularLocation>
</comment>
<evidence type="ECO:0000256" key="10">
    <source>
        <dbReference type="ARBA" id="ARBA00022691"/>
    </source>
</evidence>
<evidence type="ECO:0000313" key="21">
    <source>
        <dbReference type="Proteomes" id="UP000094828"/>
    </source>
</evidence>
<dbReference type="AlphaFoldDB" id="A0A1C3ENJ7"/>
<dbReference type="Proteomes" id="UP000094828">
    <property type="component" value="Unassembled WGS sequence"/>
</dbReference>
<dbReference type="NCBIfam" id="NF000648">
    <property type="entry name" value="PRK00026.1"/>
    <property type="match status" value="1"/>
</dbReference>
<feature type="domain" description="tRNA methyltransferase TRMD/TRM10-type" evidence="19">
    <location>
        <begin position="1"/>
        <end position="223"/>
    </location>
</feature>
<feature type="region of interest" description="Disordered" evidence="18">
    <location>
        <begin position="209"/>
        <end position="245"/>
    </location>
</feature>
<dbReference type="CDD" id="cd18080">
    <property type="entry name" value="TrmD-like"/>
    <property type="match status" value="1"/>
</dbReference>
<comment type="caution">
    <text evidence="20">The sequence shown here is derived from an EMBL/GenBank/DDBJ whole genome shotgun (WGS) entry which is preliminary data.</text>
</comment>
<dbReference type="PIRSF" id="PIRSF000386">
    <property type="entry name" value="tRNA_mtase"/>
    <property type="match status" value="1"/>
</dbReference>
<evidence type="ECO:0000313" key="20">
    <source>
        <dbReference type="EMBL" id="ODA34795.1"/>
    </source>
</evidence>
<comment type="caution">
    <text evidence="15">Lacks conserved residue(s) required for the propagation of feature annotation.</text>
</comment>
<dbReference type="HAMAP" id="MF_00605">
    <property type="entry name" value="TrmD"/>
    <property type="match status" value="1"/>
</dbReference>
<dbReference type="GO" id="GO:0005829">
    <property type="term" value="C:cytosol"/>
    <property type="evidence" value="ECO:0007669"/>
    <property type="project" value="TreeGrafter"/>
</dbReference>
<evidence type="ECO:0000256" key="6">
    <source>
        <dbReference type="ARBA" id="ARBA00014679"/>
    </source>
</evidence>
<dbReference type="InterPro" id="IPR002649">
    <property type="entry name" value="tRNA_m1G_MeTrfase_TrmD"/>
</dbReference>
<dbReference type="FunFam" id="3.40.1280.10:FF:000001">
    <property type="entry name" value="tRNA (guanine-N(1)-)-methyltransferase"/>
    <property type="match status" value="1"/>
</dbReference>
<evidence type="ECO:0000256" key="12">
    <source>
        <dbReference type="ARBA" id="ARBA00029736"/>
    </source>
</evidence>
<keyword evidence="9 15" id="KW-0808">Transferase</keyword>
<gene>
    <name evidence="15" type="primary">trmD</name>
    <name evidence="20" type="ORF">A6X21_03810</name>
</gene>
<dbReference type="EMBL" id="LYDR01000039">
    <property type="protein sequence ID" value="ODA34795.1"/>
    <property type="molecule type" value="Genomic_DNA"/>
</dbReference>